<dbReference type="OrthoDB" id="10392091at2759"/>
<feature type="compositionally biased region" description="Polar residues" evidence="1">
    <location>
        <begin position="37"/>
        <end position="48"/>
    </location>
</feature>
<dbReference type="EMBL" id="GG657451">
    <property type="protein sequence ID" value="OAT06777.1"/>
    <property type="molecule type" value="Genomic_DNA"/>
</dbReference>
<dbReference type="AlphaFoldDB" id="A0A179UI13"/>
<name>A0A179UI13_BLAGS</name>
<dbReference type="Proteomes" id="UP000002038">
    <property type="component" value="Unassembled WGS sequence"/>
</dbReference>
<accession>A0A179UI13</accession>
<keyword evidence="3" id="KW-1185">Reference proteome</keyword>
<protein>
    <submittedName>
        <fullName evidence="2">Uncharacterized protein</fullName>
    </submittedName>
</protein>
<dbReference type="GeneID" id="8505951"/>
<sequence length="132" mass="14095">MQSRPASPASYTKFAPFDDKPPPPGGSPRSNKRSYPSGHSSGITSPENATAHHNPKKIRTMESPTRSRAMEATDADIGIEGFNIVMNVEGHNPLTESSFCILSDTCSEKAPGKSATTSRSIALLGTSWLGYK</sequence>
<dbReference type="VEuPathDB" id="FungiDB:BDBG_02939"/>
<evidence type="ECO:0000256" key="1">
    <source>
        <dbReference type="SAM" id="MobiDB-lite"/>
    </source>
</evidence>
<evidence type="ECO:0000313" key="2">
    <source>
        <dbReference type="EMBL" id="OAT06777.1"/>
    </source>
</evidence>
<proteinExistence type="predicted"/>
<organism evidence="2 3">
    <name type="scientific">Blastomyces gilchristii (strain SLH14081)</name>
    <name type="common">Blastomyces dermatitidis</name>
    <dbReference type="NCBI Taxonomy" id="559298"/>
    <lineage>
        <taxon>Eukaryota</taxon>
        <taxon>Fungi</taxon>
        <taxon>Dikarya</taxon>
        <taxon>Ascomycota</taxon>
        <taxon>Pezizomycotina</taxon>
        <taxon>Eurotiomycetes</taxon>
        <taxon>Eurotiomycetidae</taxon>
        <taxon>Onygenales</taxon>
        <taxon>Ajellomycetaceae</taxon>
        <taxon>Blastomyces</taxon>
    </lineage>
</organism>
<gene>
    <name evidence="2" type="ORF">BDBG_02939</name>
</gene>
<evidence type="ECO:0000313" key="3">
    <source>
        <dbReference type="Proteomes" id="UP000002038"/>
    </source>
</evidence>
<dbReference type="KEGG" id="bgh:BDBG_02939"/>
<feature type="region of interest" description="Disordered" evidence="1">
    <location>
        <begin position="1"/>
        <end position="72"/>
    </location>
</feature>
<reference evidence="3" key="1">
    <citation type="journal article" date="2015" name="PLoS Genet.">
        <title>The dynamic genome and transcriptome of the human fungal pathogen Blastomyces and close relative Emmonsia.</title>
        <authorList>
            <person name="Munoz J.F."/>
            <person name="Gauthier G.M."/>
            <person name="Desjardins C.A."/>
            <person name="Gallo J.E."/>
            <person name="Holder J."/>
            <person name="Sullivan T.D."/>
            <person name="Marty A.J."/>
            <person name="Carmen J.C."/>
            <person name="Chen Z."/>
            <person name="Ding L."/>
            <person name="Gujja S."/>
            <person name="Magrini V."/>
            <person name="Misas E."/>
            <person name="Mitreva M."/>
            <person name="Priest M."/>
            <person name="Saif S."/>
            <person name="Whiston E.A."/>
            <person name="Young S."/>
            <person name="Zeng Q."/>
            <person name="Goldman W.E."/>
            <person name="Mardis E.R."/>
            <person name="Taylor J.W."/>
            <person name="McEwen J.G."/>
            <person name="Clay O.K."/>
            <person name="Klein B.S."/>
            <person name="Cuomo C.A."/>
        </authorList>
    </citation>
    <scope>NUCLEOTIDE SEQUENCE [LARGE SCALE GENOMIC DNA]</scope>
    <source>
        <strain evidence="3">SLH14081</strain>
    </source>
</reference>
<dbReference type="RefSeq" id="XP_002626762.1">
    <property type="nucleotide sequence ID" value="XM_002626716.1"/>
</dbReference>